<name>A0A1K1RGZ8_9FLAO</name>
<sequence length="536" mass="60706">MNLKRYISAKTISRIVLFTGMLLMVSCDSGFEEMNRDPNAYTEPDIGSLFTTSLIRTVGTGTEDRNRTNIKYLSGAMQYHATLQTFWYGEKGIVNQQTGNFFETAYTSHMRELSVILEATEDNPELVNQNAIAKIWKVYVLHRVTDAYGDVPYTEAVKGSSELMFKPIYDRQSEIYPMMLAELEEAIGQFDASRASFGGGDVVYGGRTDRWKTFAYSLMLRLGMRLTKVDAAMAREWVVKAYNGGVMQSNDDIAVLEHAPTSGNTWNWDARELKRESLPESNQGLGLVKMGKTFVDLLQEHDDPRIPFYMTLWEGNINARQSQVLSETTEPSLQKGLPNGYDPGTISEIIPGWNNGMLAEFSEPNTATIANFSTPSIILSYSECEFLLAEAALRGWISDTPQDHYHNAIRGNMESAIRYPNSSVDGVSITSDEIDDYIANHPLTGSNEEQMRQIHTQFYLAHYMYLDFFEAWSNWKRTGFPEMAPITYPLNTTGGRPIRRLMYSYEERALNTMNVEAAISAQGPDNYLTRVWWDAE</sequence>
<dbReference type="Gene3D" id="1.25.40.390">
    <property type="match status" value="1"/>
</dbReference>
<organism evidence="1 2">
    <name type="scientific">Sinomicrobium oceani</name>
    <dbReference type="NCBI Taxonomy" id="1150368"/>
    <lineage>
        <taxon>Bacteria</taxon>
        <taxon>Pseudomonadati</taxon>
        <taxon>Bacteroidota</taxon>
        <taxon>Flavobacteriia</taxon>
        <taxon>Flavobacteriales</taxon>
        <taxon>Flavobacteriaceae</taxon>
        <taxon>Sinomicrobium</taxon>
    </lineage>
</organism>
<dbReference type="EMBL" id="FPJE01000025">
    <property type="protein sequence ID" value="SFW71522.1"/>
    <property type="molecule type" value="Genomic_DNA"/>
</dbReference>
<keyword evidence="2" id="KW-1185">Reference proteome</keyword>
<accession>A0A1K1RGZ8</accession>
<evidence type="ECO:0000313" key="1">
    <source>
        <dbReference type="EMBL" id="SFW71522.1"/>
    </source>
</evidence>
<proteinExistence type="predicted"/>
<dbReference type="SUPFAM" id="SSF48452">
    <property type="entry name" value="TPR-like"/>
    <property type="match status" value="1"/>
</dbReference>
<dbReference type="InterPro" id="IPR011990">
    <property type="entry name" value="TPR-like_helical_dom_sf"/>
</dbReference>
<dbReference type="RefSeq" id="WP_072318829.1">
    <property type="nucleotide sequence ID" value="NZ_FPJE01000025.1"/>
</dbReference>
<dbReference type="AlphaFoldDB" id="A0A1K1RGZ8"/>
<dbReference type="InterPro" id="IPR041662">
    <property type="entry name" value="SusD-like_2"/>
</dbReference>
<dbReference type="Pfam" id="PF12771">
    <property type="entry name" value="SusD-like_2"/>
    <property type="match status" value="1"/>
</dbReference>
<dbReference type="Proteomes" id="UP000182248">
    <property type="component" value="Unassembled WGS sequence"/>
</dbReference>
<gene>
    <name evidence="1" type="ORF">SAMN02927921_03580</name>
</gene>
<reference evidence="1 2" key="1">
    <citation type="submission" date="2016-11" db="EMBL/GenBank/DDBJ databases">
        <authorList>
            <person name="Jaros S."/>
            <person name="Januszkiewicz K."/>
            <person name="Wedrychowicz H."/>
        </authorList>
    </citation>
    <scope>NUCLEOTIDE SEQUENCE [LARGE SCALE GENOMIC DNA]</scope>
    <source>
        <strain evidence="1 2">CGMCC 1.12145</strain>
    </source>
</reference>
<evidence type="ECO:0000313" key="2">
    <source>
        <dbReference type="Proteomes" id="UP000182248"/>
    </source>
</evidence>
<dbReference type="STRING" id="1150368.SAMN02927921_03580"/>
<dbReference type="OrthoDB" id="725917at2"/>
<dbReference type="PROSITE" id="PS51257">
    <property type="entry name" value="PROKAR_LIPOPROTEIN"/>
    <property type="match status" value="1"/>
</dbReference>
<protein>
    <submittedName>
        <fullName evidence="1">Starch-binding associating with outer membrane</fullName>
    </submittedName>
</protein>